<dbReference type="InterPro" id="IPR016162">
    <property type="entry name" value="Ald_DH_N"/>
</dbReference>
<keyword evidence="1" id="KW-0560">Oxidoreductase</keyword>
<dbReference type="STRING" id="1182543.W9WFX2"/>
<dbReference type="PANTHER" id="PTHR43353:SF5">
    <property type="entry name" value="SUCCINATE-SEMIALDEHYDE DEHYDROGENASE, MITOCHONDRIAL"/>
    <property type="match status" value="1"/>
</dbReference>
<dbReference type="Gene3D" id="3.40.309.10">
    <property type="entry name" value="Aldehyde Dehydrogenase, Chain A, domain 2"/>
    <property type="match status" value="1"/>
</dbReference>
<evidence type="ECO:0000313" key="3">
    <source>
        <dbReference type="EMBL" id="EXJ63486.1"/>
    </source>
</evidence>
<dbReference type="GeneID" id="19196224"/>
<evidence type="ECO:0000256" key="1">
    <source>
        <dbReference type="ARBA" id="ARBA00023002"/>
    </source>
</evidence>
<dbReference type="AlphaFoldDB" id="W9WFX2"/>
<dbReference type="PANTHER" id="PTHR43353">
    <property type="entry name" value="SUCCINATE-SEMIALDEHYDE DEHYDROGENASE, MITOCHONDRIAL"/>
    <property type="match status" value="1"/>
</dbReference>
<dbReference type="Proteomes" id="UP000019471">
    <property type="component" value="Unassembled WGS sequence"/>
</dbReference>
<proteinExistence type="predicted"/>
<keyword evidence="4" id="KW-1185">Reference proteome</keyword>
<dbReference type="GO" id="GO:0004777">
    <property type="term" value="F:succinate-semialdehyde dehydrogenase (NAD+) activity"/>
    <property type="evidence" value="ECO:0007669"/>
    <property type="project" value="TreeGrafter"/>
</dbReference>
<reference evidence="3 4" key="1">
    <citation type="submission" date="2013-03" db="EMBL/GenBank/DDBJ databases">
        <title>The Genome Sequence of Cladophialophora psammophila CBS 110553.</title>
        <authorList>
            <consortium name="The Broad Institute Genomics Platform"/>
            <person name="Cuomo C."/>
            <person name="de Hoog S."/>
            <person name="Gorbushina A."/>
            <person name="Walker B."/>
            <person name="Young S.K."/>
            <person name="Zeng Q."/>
            <person name="Gargeya S."/>
            <person name="Fitzgerald M."/>
            <person name="Haas B."/>
            <person name="Abouelleil A."/>
            <person name="Allen A.W."/>
            <person name="Alvarado L."/>
            <person name="Arachchi H.M."/>
            <person name="Berlin A.M."/>
            <person name="Chapman S.B."/>
            <person name="Gainer-Dewar J."/>
            <person name="Goldberg J."/>
            <person name="Griggs A."/>
            <person name="Gujja S."/>
            <person name="Hansen M."/>
            <person name="Howarth C."/>
            <person name="Imamovic A."/>
            <person name="Ireland A."/>
            <person name="Larimer J."/>
            <person name="McCowan C."/>
            <person name="Murphy C."/>
            <person name="Pearson M."/>
            <person name="Poon T.W."/>
            <person name="Priest M."/>
            <person name="Roberts A."/>
            <person name="Saif S."/>
            <person name="Shea T."/>
            <person name="Sisk P."/>
            <person name="Sykes S."/>
            <person name="Wortman J."/>
            <person name="Nusbaum C."/>
            <person name="Birren B."/>
        </authorList>
    </citation>
    <scope>NUCLEOTIDE SEQUENCE [LARGE SCALE GENOMIC DNA]</scope>
    <source>
        <strain evidence="3 4">CBS 110553</strain>
    </source>
</reference>
<dbReference type="GO" id="GO:0009450">
    <property type="term" value="P:gamma-aminobutyric acid catabolic process"/>
    <property type="evidence" value="ECO:0007669"/>
    <property type="project" value="TreeGrafter"/>
</dbReference>
<gene>
    <name evidence="3" type="ORF">A1O5_11535</name>
</gene>
<feature type="domain" description="Aldehyde dehydrogenase" evidence="2">
    <location>
        <begin position="52"/>
        <end position="176"/>
    </location>
</feature>
<protein>
    <submittedName>
        <fullName evidence="3">Succinate-semialdehyde dehydrogenase (NADP+)</fullName>
    </submittedName>
</protein>
<dbReference type="Gene3D" id="3.40.605.10">
    <property type="entry name" value="Aldehyde Dehydrogenase, Chain A, domain 1"/>
    <property type="match status" value="1"/>
</dbReference>
<dbReference type="RefSeq" id="XP_007750297.1">
    <property type="nucleotide sequence ID" value="XM_007752107.1"/>
</dbReference>
<sequence>MPLGSQTFNTEVEERTHGETIPSAYLAQRIVTDFGENRQRSRRPRQVSTCFNVITTLHLVAEVGEALCTNKLVRKLSFTGSTRIGKLLTRQCSENLTKPSLELGGNRPFIVFDDTDVDKAKVRNGGQTCVTANRILVQAGIHDKFVSVLIEKVNALKVGPGTEEGVDIGALTHERAV</sequence>
<evidence type="ECO:0000259" key="2">
    <source>
        <dbReference type="Pfam" id="PF00171"/>
    </source>
</evidence>
<dbReference type="InterPro" id="IPR016163">
    <property type="entry name" value="Ald_DH_C"/>
</dbReference>
<dbReference type="InterPro" id="IPR015590">
    <property type="entry name" value="Aldehyde_DH_dom"/>
</dbReference>
<dbReference type="Pfam" id="PF00171">
    <property type="entry name" value="Aldedh"/>
    <property type="match status" value="1"/>
</dbReference>
<accession>W9WFX2</accession>
<dbReference type="HOGENOM" id="CLU_1517726_0_0_1"/>
<evidence type="ECO:0000313" key="4">
    <source>
        <dbReference type="Proteomes" id="UP000019471"/>
    </source>
</evidence>
<name>W9WFX2_9EURO</name>
<dbReference type="InterPro" id="IPR016161">
    <property type="entry name" value="Ald_DH/histidinol_DH"/>
</dbReference>
<dbReference type="EMBL" id="AMGX01000026">
    <property type="protein sequence ID" value="EXJ63486.1"/>
    <property type="molecule type" value="Genomic_DNA"/>
</dbReference>
<dbReference type="eggNOG" id="KOG2451">
    <property type="taxonomic scope" value="Eukaryota"/>
</dbReference>
<organism evidence="3 4">
    <name type="scientific">Cladophialophora psammophila CBS 110553</name>
    <dbReference type="NCBI Taxonomy" id="1182543"/>
    <lineage>
        <taxon>Eukaryota</taxon>
        <taxon>Fungi</taxon>
        <taxon>Dikarya</taxon>
        <taxon>Ascomycota</taxon>
        <taxon>Pezizomycotina</taxon>
        <taxon>Eurotiomycetes</taxon>
        <taxon>Chaetothyriomycetidae</taxon>
        <taxon>Chaetothyriales</taxon>
        <taxon>Herpotrichiellaceae</taxon>
        <taxon>Cladophialophora</taxon>
    </lineage>
</organism>
<comment type="caution">
    <text evidence="3">The sequence shown here is derived from an EMBL/GenBank/DDBJ whole genome shotgun (WGS) entry which is preliminary data.</text>
</comment>
<dbReference type="InterPro" id="IPR050740">
    <property type="entry name" value="Aldehyde_DH_Superfamily"/>
</dbReference>
<dbReference type="OrthoDB" id="310895at2759"/>
<dbReference type="SUPFAM" id="SSF53720">
    <property type="entry name" value="ALDH-like"/>
    <property type="match status" value="1"/>
</dbReference>
<dbReference type="GO" id="GO:0005737">
    <property type="term" value="C:cytoplasm"/>
    <property type="evidence" value="ECO:0007669"/>
    <property type="project" value="TreeGrafter"/>
</dbReference>